<dbReference type="InterPro" id="IPR003379">
    <property type="entry name" value="Carboxylase_cons_dom"/>
</dbReference>
<keyword evidence="3" id="KW-1185">Reference proteome</keyword>
<dbReference type="InterPro" id="IPR055268">
    <property type="entry name" value="PCB-like"/>
</dbReference>
<evidence type="ECO:0000313" key="3">
    <source>
        <dbReference type="Proteomes" id="UP001524944"/>
    </source>
</evidence>
<dbReference type="CDD" id="cd07937">
    <property type="entry name" value="DRE_TIM_PC_TC_5S"/>
    <property type="match status" value="1"/>
</dbReference>
<evidence type="ECO:0000259" key="1">
    <source>
        <dbReference type="PROSITE" id="PS50991"/>
    </source>
</evidence>
<name>A0ABT1Y865_9FIRM</name>
<dbReference type="SUPFAM" id="SSF51569">
    <property type="entry name" value="Aldolase"/>
    <property type="match status" value="1"/>
</dbReference>
<dbReference type="Pfam" id="PF00682">
    <property type="entry name" value="HMGL-like"/>
    <property type="match status" value="1"/>
</dbReference>
<dbReference type="PANTHER" id="PTHR43778:SF2">
    <property type="entry name" value="PYRUVATE CARBOXYLASE, MITOCHONDRIAL"/>
    <property type="match status" value="1"/>
</dbReference>
<dbReference type="Gene3D" id="3.20.20.70">
    <property type="entry name" value="Aldolase class I"/>
    <property type="match status" value="1"/>
</dbReference>
<dbReference type="InterPro" id="IPR000891">
    <property type="entry name" value="PYR_CT"/>
</dbReference>
<protein>
    <submittedName>
        <fullName evidence="2">Oxaloacetate decarboxylase subunit alpha</fullName>
        <ecNumber evidence="2">4.1.1.112</ecNumber>
    </submittedName>
</protein>
<dbReference type="EC" id="4.1.1.112" evidence="2"/>
<dbReference type="GO" id="GO:0008948">
    <property type="term" value="F:oxaloacetate decarboxylase activity"/>
    <property type="evidence" value="ECO:0007669"/>
    <property type="project" value="UniProtKB-EC"/>
</dbReference>
<reference evidence="2 3" key="1">
    <citation type="submission" date="2022-08" db="EMBL/GenBank/DDBJ databases">
        <title>Proteogenomics of the novel Dehalobacterium formicoaceticum strain EZ94 highlights a key role of methyltransferases during anaerobic dichloromethane degradation.</title>
        <authorList>
            <person name="Wasmund K."/>
        </authorList>
    </citation>
    <scope>NUCLEOTIDE SEQUENCE [LARGE SCALE GENOMIC DNA]</scope>
    <source>
        <strain evidence="2 3">EZ94</strain>
    </source>
</reference>
<dbReference type="Proteomes" id="UP001524944">
    <property type="component" value="Unassembled WGS sequence"/>
</dbReference>
<gene>
    <name evidence="2" type="ORF">NVS47_11260</name>
</gene>
<comment type="caution">
    <text evidence="2">The sequence shown here is derived from an EMBL/GenBank/DDBJ whole genome shotgun (WGS) entry which is preliminary data.</text>
</comment>
<dbReference type="Pfam" id="PF02436">
    <property type="entry name" value="PYC_OADA"/>
    <property type="match status" value="1"/>
</dbReference>
<evidence type="ECO:0000313" key="2">
    <source>
        <dbReference type="EMBL" id="MCR6546084.1"/>
    </source>
</evidence>
<dbReference type="InterPro" id="IPR013785">
    <property type="entry name" value="Aldolase_TIM"/>
</dbReference>
<dbReference type="RefSeq" id="WP_242965274.1">
    <property type="nucleotide sequence ID" value="NZ_CP022121.1"/>
</dbReference>
<accession>A0ABT1Y865</accession>
<dbReference type="EMBL" id="JANPWE010000005">
    <property type="protein sequence ID" value="MCR6546084.1"/>
    <property type="molecule type" value="Genomic_DNA"/>
</dbReference>
<dbReference type="SUPFAM" id="SSF89000">
    <property type="entry name" value="post-HMGL domain-like"/>
    <property type="match status" value="1"/>
</dbReference>
<organism evidence="2 3">
    <name type="scientific">Dehalobacterium formicoaceticum</name>
    <dbReference type="NCBI Taxonomy" id="51515"/>
    <lineage>
        <taxon>Bacteria</taxon>
        <taxon>Bacillati</taxon>
        <taxon>Bacillota</taxon>
        <taxon>Clostridia</taxon>
        <taxon>Eubacteriales</taxon>
        <taxon>Peptococcaceae</taxon>
        <taxon>Dehalobacterium</taxon>
    </lineage>
</organism>
<feature type="domain" description="Pyruvate carboxyltransferase" evidence="1">
    <location>
        <begin position="14"/>
        <end position="274"/>
    </location>
</feature>
<dbReference type="NCBIfam" id="NF008985">
    <property type="entry name" value="PRK12331.1"/>
    <property type="match status" value="1"/>
</dbReference>
<dbReference type="PANTHER" id="PTHR43778">
    <property type="entry name" value="PYRUVATE CARBOXYLASE"/>
    <property type="match status" value="1"/>
</dbReference>
<sequence length="474" mass="53164">MKNKVNEINKPKPIGITDTTFRDGHQSLLATRMKVDDMLPIAQKMDEIGFHSMEVWGGATFDTCMRFLNEDPWERLRKLRHHIKKTKLQMLLRGQNLVGYRHYADDVVESFVKKAIDNGIDIIRIFDALNDVRNMAKAMDVTKKEGGHIQATISYTISPFHNLEYYVKQGQTLRDMGADSICIKDMAGIITPYAAYDLVKALKEKVQLPVQFHCHYTSGMASMVYLKAVEAGADVLDCAISPFALSTSQPAIETMVAGLADTDFATGLDLDKLSEVAEYFKKVRGHYKQFDVADGQVDVNVLRYQIPGGMISNFISQLQQQNALDKLPKVLEEVPRVRADFGYPPLVTPSSQIVGAQAVLNVLVGERYKMASNETKSYMKGLYGQPPAPINEEVRKKIIGEEIPITGRPADFLKPQMDEARKEIGFYAETEEDVLSYALFPQVAKTFLEERLAAKTKVDYTLVGSDQNVNSYPV</sequence>
<dbReference type="NCBIfam" id="NF006761">
    <property type="entry name" value="PRK09282.1"/>
    <property type="match status" value="1"/>
</dbReference>
<dbReference type="PROSITE" id="PS50991">
    <property type="entry name" value="PYR_CT"/>
    <property type="match status" value="1"/>
</dbReference>
<keyword evidence="2" id="KW-0456">Lyase</keyword>
<proteinExistence type="predicted"/>